<sequence length="69" mass="7689">MQGVKRCRYTAGGKACCSTGKAWAFRSAVFVTARSKLFHGSGRAFVLRRFPLQSRRRQAGPARKSREAL</sequence>
<reference evidence="1 2" key="1">
    <citation type="submission" date="2016-09" db="EMBL/GenBank/DDBJ databases">
        <title>The complete genome sequences of Rhizobium gallicum, symbiovars gallicum and phaseoli, symbionts associated to common bean (Phaseolus vulgaris).</title>
        <authorList>
            <person name="Bustos P."/>
            <person name="Santamaria R.I."/>
            <person name="Perez-Carrascal O.M."/>
            <person name="Juarez S."/>
            <person name="Lozano L."/>
            <person name="Martinez-Flores I."/>
            <person name="Martinez-Romero E."/>
            <person name="Cevallos M."/>
            <person name="Romero D."/>
            <person name="Davila G."/>
            <person name="Gonzalez V."/>
        </authorList>
    </citation>
    <scope>NUCLEOTIDE SEQUENCE [LARGE SCALE GENOMIC DNA]</scope>
    <source>
        <strain evidence="1 2">IE4872</strain>
    </source>
</reference>
<name>A0A1L5NDJ8_9HYPH</name>
<protein>
    <submittedName>
        <fullName evidence="1">Uncharacterized protein</fullName>
    </submittedName>
</protein>
<proteinExistence type="predicted"/>
<evidence type="ECO:0000313" key="2">
    <source>
        <dbReference type="Proteomes" id="UP000184749"/>
    </source>
</evidence>
<organism evidence="1 2">
    <name type="scientific">Rhizobium gallicum</name>
    <dbReference type="NCBI Taxonomy" id="56730"/>
    <lineage>
        <taxon>Bacteria</taxon>
        <taxon>Pseudomonadati</taxon>
        <taxon>Pseudomonadota</taxon>
        <taxon>Alphaproteobacteria</taxon>
        <taxon>Hyphomicrobiales</taxon>
        <taxon>Rhizobiaceae</taxon>
        <taxon>Rhizobium/Agrobacterium group</taxon>
        <taxon>Rhizobium</taxon>
    </lineage>
</organism>
<accession>A0A1L5NDJ8</accession>
<dbReference type="AlphaFoldDB" id="A0A1L5NDJ8"/>
<gene>
    <name evidence="1" type="ORF">IE4872_CH00248</name>
</gene>
<dbReference type="Proteomes" id="UP000184749">
    <property type="component" value="Chromosome"/>
</dbReference>
<dbReference type="EMBL" id="CP017101">
    <property type="protein sequence ID" value="APO65919.1"/>
    <property type="molecule type" value="Genomic_DNA"/>
</dbReference>
<evidence type="ECO:0000313" key="1">
    <source>
        <dbReference type="EMBL" id="APO65919.1"/>
    </source>
</evidence>